<feature type="compositionally biased region" description="Basic residues" evidence="1">
    <location>
        <begin position="160"/>
        <end position="185"/>
    </location>
</feature>
<organism evidence="2 3">
    <name type="scientific">Myriangium duriaei CBS 260.36</name>
    <dbReference type="NCBI Taxonomy" id="1168546"/>
    <lineage>
        <taxon>Eukaryota</taxon>
        <taxon>Fungi</taxon>
        <taxon>Dikarya</taxon>
        <taxon>Ascomycota</taxon>
        <taxon>Pezizomycotina</taxon>
        <taxon>Dothideomycetes</taxon>
        <taxon>Dothideomycetidae</taxon>
        <taxon>Myriangiales</taxon>
        <taxon>Myriangiaceae</taxon>
        <taxon>Myriangium</taxon>
    </lineage>
</organism>
<feature type="region of interest" description="Disordered" evidence="1">
    <location>
        <begin position="111"/>
        <end position="231"/>
    </location>
</feature>
<comment type="caution">
    <text evidence="2">The sequence shown here is derived from an EMBL/GenBank/DDBJ whole genome shotgun (WGS) entry which is preliminary data.</text>
</comment>
<name>A0A9P4MK01_9PEZI</name>
<feature type="compositionally biased region" description="Basic and acidic residues" evidence="1">
    <location>
        <begin position="219"/>
        <end position="231"/>
    </location>
</feature>
<keyword evidence="3" id="KW-1185">Reference proteome</keyword>
<dbReference type="Proteomes" id="UP000799439">
    <property type="component" value="Unassembled WGS sequence"/>
</dbReference>
<dbReference type="EMBL" id="ML996082">
    <property type="protein sequence ID" value="KAF2155758.1"/>
    <property type="molecule type" value="Genomic_DNA"/>
</dbReference>
<feature type="region of interest" description="Disordered" evidence="1">
    <location>
        <begin position="56"/>
        <end position="85"/>
    </location>
</feature>
<feature type="compositionally biased region" description="Pro residues" evidence="1">
    <location>
        <begin position="117"/>
        <end position="128"/>
    </location>
</feature>
<gene>
    <name evidence="2" type="ORF">K461DRAFT_80622</name>
</gene>
<dbReference type="AlphaFoldDB" id="A0A9P4MK01"/>
<feature type="compositionally biased region" description="Basic residues" evidence="1">
    <location>
        <begin position="56"/>
        <end position="65"/>
    </location>
</feature>
<evidence type="ECO:0000256" key="1">
    <source>
        <dbReference type="SAM" id="MobiDB-lite"/>
    </source>
</evidence>
<sequence length="231" mass="26479">MSCPTAICPAIHDPLRTARRLHPDRSLRTAPSPLCQTPPLTFPPVLLRYPNDLARCRRRLRRQPRRDRSNMDRRRSTPPPSLPYHLPLISPLGLRVLGLLLLPLHRAPPHRHSTLLPPRPAPDLPLPQAPHHRTHHLLHPLHHHRRPDRPLAMRLPSAPLHRRRPLPPPQPHRRPLPRHPPRRPPHLLGPDAAAHPRRADLPPARPRQDLGFGRGAARRAGERDLRPEDPV</sequence>
<reference evidence="2" key="1">
    <citation type="journal article" date="2020" name="Stud. Mycol.">
        <title>101 Dothideomycetes genomes: a test case for predicting lifestyles and emergence of pathogens.</title>
        <authorList>
            <person name="Haridas S."/>
            <person name="Albert R."/>
            <person name="Binder M."/>
            <person name="Bloem J."/>
            <person name="Labutti K."/>
            <person name="Salamov A."/>
            <person name="Andreopoulos B."/>
            <person name="Baker S."/>
            <person name="Barry K."/>
            <person name="Bills G."/>
            <person name="Bluhm B."/>
            <person name="Cannon C."/>
            <person name="Castanera R."/>
            <person name="Culley D."/>
            <person name="Daum C."/>
            <person name="Ezra D."/>
            <person name="Gonzalez J."/>
            <person name="Henrissat B."/>
            <person name="Kuo A."/>
            <person name="Liang C."/>
            <person name="Lipzen A."/>
            <person name="Lutzoni F."/>
            <person name="Magnuson J."/>
            <person name="Mondo S."/>
            <person name="Nolan M."/>
            <person name="Ohm R."/>
            <person name="Pangilinan J."/>
            <person name="Park H.-J."/>
            <person name="Ramirez L."/>
            <person name="Alfaro M."/>
            <person name="Sun H."/>
            <person name="Tritt A."/>
            <person name="Yoshinaga Y."/>
            <person name="Zwiers L.-H."/>
            <person name="Turgeon B."/>
            <person name="Goodwin S."/>
            <person name="Spatafora J."/>
            <person name="Crous P."/>
            <person name="Grigoriev I."/>
        </authorList>
    </citation>
    <scope>NUCLEOTIDE SEQUENCE</scope>
    <source>
        <strain evidence="2">CBS 260.36</strain>
    </source>
</reference>
<evidence type="ECO:0000313" key="2">
    <source>
        <dbReference type="EMBL" id="KAF2155758.1"/>
    </source>
</evidence>
<proteinExistence type="predicted"/>
<protein>
    <submittedName>
        <fullName evidence="2">Uncharacterized protein</fullName>
    </submittedName>
</protein>
<feature type="compositionally biased region" description="Basic residues" evidence="1">
    <location>
        <begin position="130"/>
        <end position="147"/>
    </location>
</feature>
<feature type="compositionally biased region" description="Basic and acidic residues" evidence="1">
    <location>
        <begin position="66"/>
        <end position="75"/>
    </location>
</feature>
<evidence type="ECO:0000313" key="3">
    <source>
        <dbReference type="Proteomes" id="UP000799439"/>
    </source>
</evidence>
<accession>A0A9P4MK01</accession>